<name>A0A381TZE3_9ZZZZ</name>
<organism evidence="7">
    <name type="scientific">marine metagenome</name>
    <dbReference type="NCBI Taxonomy" id="408172"/>
    <lineage>
        <taxon>unclassified sequences</taxon>
        <taxon>metagenomes</taxon>
        <taxon>ecological metagenomes</taxon>
    </lineage>
</organism>
<evidence type="ECO:0000256" key="4">
    <source>
        <dbReference type="ARBA" id="ARBA00023065"/>
    </source>
</evidence>
<evidence type="ECO:0000256" key="2">
    <source>
        <dbReference type="ARBA" id="ARBA00022448"/>
    </source>
</evidence>
<dbReference type="AlphaFoldDB" id="A0A381TZE3"/>
<accession>A0A381TZE3</accession>
<evidence type="ECO:0000256" key="1">
    <source>
        <dbReference type="ARBA" id="ARBA00004370"/>
    </source>
</evidence>
<protein>
    <recommendedName>
        <fullName evidence="8">ATP synthase subunit delta</fullName>
    </recommendedName>
</protein>
<evidence type="ECO:0000256" key="3">
    <source>
        <dbReference type="ARBA" id="ARBA00022781"/>
    </source>
</evidence>
<dbReference type="InterPro" id="IPR000711">
    <property type="entry name" value="ATPase_OSCP/dsu"/>
</dbReference>
<dbReference type="GO" id="GO:0046933">
    <property type="term" value="F:proton-transporting ATP synthase activity, rotational mechanism"/>
    <property type="evidence" value="ECO:0007669"/>
    <property type="project" value="InterPro"/>
</dbReference>
<dbReference type="EMBL" id="UINC01005417">
    <property type="protein sequence ID" value="SVA21194.1"/>
    <property type="molecule type" value="Genomic_DNA"/>
</dbReference>
<comment type="subcellular location">
    <subcellularLocation>
        <location evidence="1">Membrane</location>
    </subcellularLocation>
</comment>
<keyword evidence="4" id="KW-0406">Ion transport</keyword>
<keyword evidence="5" id="KW-0472">Membrane</keyword>
<sequence>DPQLLGGVVTRIGDVVYDGSLQGQLARIRELLEST</sequence>
<evidence type="ECO:0000256" key="5">
    <source>
        <dbReference type="ARBA" id="ARBA00023136"/>
    </source>
</evidence>
<evidence type="ECO:0000313" key="7">
    <source>
        <dbReference type="EMBL" id="SVA21194.1"/>
    </source>
</evidence>
<keyword evidence="2" id="KW-0813">Transport</keyword>
<evidence type="ECO:0008006" key="8">
    <source>
        <dbReference type="Google" id="ProtNLM"/>
    </source>
</evidence>
<keyword evidence="3" id="KW-0375">Hydrogen ion transport</keyword>
<proteinExistence type="predicted"/>
<dbReference type="GO" id="GO:0016020">
    <property type="term" value="C:membrane"/>
    <property type="evidence" value="ECO:0007669"/>
    <property type="project" value="UniProtKB-SubCell"/>
</dbReference>
<gene>
    <name evidence="7" type="ORF">METZ01_LOCUS74048</name>
</gene>
<dbReference type="Pfam" id="PF00213">
    <property type="entry name" value="OSCP"/>
    <property type="match status" value="1"/>
</dbReference>
<reference evidence="7" key="1">
    <citation type="submission" date="2018-05" db="EMBL/GenBank/DDBJ databases">
        <authorList>
            <person name="Lanie J.A."/>
            <person name="Ng W.-L."/>
            <person name="Kazmierczak K.M."/>
            <person name="Andrzejewski T.M."/>
            <person name="Davidsen T.M."/>
            <person name="Wayne K.J."/>
            <person name="Tettelin H."/>
            <person name="Glass J.I."/>
            <person name="Rusch D."/>
            <person name="Podicherti R."/>
            <person name="Tsui H.-C.T."/>
            <person name="Winkler M.E."/>
        </authorList>
    </citation>
    <scope>NUCLEOTIDE SEQUENCE</scope>
</reference>
<keyword evidence="6" id="KW-0066">ATP synthesis</keyword>
<evidence type="ECO:0000256" key="6">
    <source>
        <dbReference type="ARBA" id="ARBA00023310"/>
    </source>
</evidence>
<feature type="non-terminal residue" evidence="7">
    <location>
        <position position="1"/>
    </location>
</feature>